<feature type="compositionally biased region" description="Polar residues" evidence="1">
    <location>
        <begin position="160"/>
        <end position="173"/>
    </location>
</feature>
<feature type="compositionally biased region" description="Basic residues" evidence="1">
    <location>
        <begin position="188"/>
        <end position="197"/>
    </location>
</feature>
<dbReference type="AlphaFoldDB" id="A0A138ZZK6"/>
<dbReference type="EMBL" id="KQ965844">
    <property type="protein sequence ID" value="KXS09930.1"/>
    <property type="molecule type" value="Genomic_DNA"/>
</dbReference>
<dbReference type="Proteomes" id="UP000070544">
    <property type="component" value="Unassembled WGS sequence"/>
</dbReference>
<protein>
    <submittedName>
        <fullName evidence="2">Uncharacterized protein</fullName>
    </submittedName>
</protein>
<evidence type="ECO:0000313" key="3">
    <source>
        <dbReference type="Proteomes" id="UP000070544"/>
    </source>
</evidence>
<evidence type="ECO:0000313" key="2">
    <source>
        <dbReference type="EMBL" id="KXS09930.1"/>
    </source>
</evidence>
<keyword evidence="3" id="KW-1185">Reference proteome</keyword>
<reference evidence="2 3" key="1">
    <citation type="journal article" date="2015" name="Genome Biol. Evol.">
        <title>Phylogenomic analyses indicate that early fungi evolved digesting cell walls of algal ancestors of land plants.</title>
        <authorList>
            <person name="Chang Y."/>
            <person name="Wang S."/>
            <person name="Sekimoto S."/>
            <person name="Aerts A.L."/>
            <person name="Choi C."/>
            <person name="Clum A."/>
            <person name="LaButti K.M."/>
            <person name="Lindquist E.A."/>
            <person name="Yee Ngan C."/>
            <person name="Ohm R.A."/>
            <person name="Salamov A.A."/>
            <person name="Grigoriev I.V."/>
            <person name="Spatafora J.W."/>
            <person name="Berbee M.L."/>
        </authorList>
    </citation>
    <scope>NUCLEOTIDE SEQUENCE [LARGE SCALE GENOMIC DNA]</scope>
    <source>
        <strain evidence="2 3">JEL478</strain>
    </source>
</reference>
<proteinExistence type="predicted"/>
<feature type="region of interest" description="Disordered" evidence="1">
    <location>
        <begin position="83"/>
        <end position="197"/>
    </location>
</feature>
<accession>A0A138ZZK6</accession>
<gene>
    <name evidence="2" type="ORF">M427DRAFT_140254</name>
</gene>
<evidence type="ECO:0000256" key="1">
    <source>
        <dbReference type="SAM" id="MobiDB-lite"/>
    </source>
</evidence>
<organism evidence="2 3">
    <name type="scientific">Gonapodya prolifera (strain JEL478)</name>
    <name type="common">Monoblepharis prolifera</name>
    <dbReference type="NCBI Taxonomy" id="1344416"/>
    <lineage>
        <taxon>Eukaryota</taxon>
        <taxon>Fungi</taxon>
        <taxon>Fungi incertae sedis</taxon>
        <taxon>Chytridiomycota</taxon>
        <taxon>Chytridiomycota incertae sedis</taxon>
        <taxon>Monoblepharidomycetes</taxon>
        <taxon>Monoblepharidales</taxon>
        <taxon>Gonapodyaceae</taxon>
        <taxon>Gonapodya</taxon>
    </lineage>
</organism>
<name>A0A138ZZK6_GONPJ</name>
<sequence length="197" mass="21814">MRSPPPLETALWRPAGIRINTRRRIKEANRELQREPNAPETIGSGGGKAAMKERHISFAEPFVTEIEPRESFPLEVELDVSREQSQTALISWNSSPIAEGLDATENPSNIPPSRPYDDAGALPPSKTHKIKASGRQKVDLETPTMSPPRTRKRKELDLPNNATLDTTVESGSTKDVGEPRSPNTKALCTKKRRTSRS</sequence>
<feature type="compositionally biased region" description="Polar residues" evidence="1">
    <location>
        <begin position="83"/>
        <end position="96"/>
    </location>
</feature>
<feature type="region of interest" description="Disordered" evidence="1">
    <location>
        <begin position="28"/>
        <end position="50"/>
    </location>
</feature>